<dbReference type="Proteomes" id="UP000537130">
    <property type="component" value="Unassembled WGS sequence"/>
</dbReference>
<dbReference type="GO" id="GO:0005886">
    <property type="term" value="C:plasma membrane"/>
    <property type="evidence" value="ECO:0007669"/>
    <property type="project" value="TreeGrafter"/>
</dbReference>
<dbReference type="GO" id="GO:0046677">
    <property type="term" value="P:response to antibiotic"/>
    <property type="evidence" value="ECO:0007669"/>
    <property type="project" value="TreeGrafter"/>
</dbReference>
<feature type="transmembrane region" description="Helical" evidence="1">
    <location>
        <begin position="146"/>
        <end position="167"/>
    </location>
</feature>
<proteinExistence type="predicted"/>
<keyword evidence="1" id="KW-1133">Transmembrane helix</keyword>
<keyword evidence="1" id="KW-0812">Transmembrane</keyword>
<dbReference type="InterPro" id="IPR031347">
    <property type="entry name" value="AmpE"/>
</dbReference>
<keyword evidence="1" id="KW-0472">Membrane</keyword>
<organism evidence="2 3">
    <name type="scientific">Litorivivens lipolytica</name>
    <dbReference type="NCBI Taxonomy" id="1524264"/>
    <lineage>
        <taxon>Bacteria</taxon>
        <taxon>Pseudomonadati</taxon>
        <taxon>Pseudomonadota</taxon>
        <taxon>Gammaproteobacteria</taxon>
        <taxon>Litorivivens</taxon>
    </lineage>
</organism>
<dbReference type="Pfam" id="PF17113">
    <property type="entry name" value="AmpE"/>
    <property type="match status" value="1"/>
</dbReference>
<evidence type="ECO:0000256" key="1">
    <source>
        <dbReference type="SAM" id="Phobius"/>
    </source>
</evidence>
<protein>
    <submittedName>
        <fullName evidence="2">AmpE protein</fullName>
    </submittedName>
</protein>
<feature type="transmembrane region" description="Helical" evidence="1">
    <location>
        <begin position="41"/>
        <end position="59"/>
    </location>
</feature>
<dbReference type="InterPro" id="IPR052966">
    <property type="entry name" value="Beta-lactamase_Reg"/>
</dbReference>
<dbReference type="RefSeq" id="WP_183410794.1">
    <property type="nucleotide sequence ID" value="NZ_JACHWY010000002.1"/>
</dbReference>
<evidence type="ECO:0000313" key="3">
    <source>
        <dbReference type="Proteomes" id="UP000537130"/>
    </source>
</evidence>
<comment type="caution">
    <text evidence="2">The sequence shown here is derived from an EMBL/GenBank/DDBJ whole genome shotgun (WGS) entry which is preliminary data.</text>
</comment>
<dbReference type="EMBL" id="JACHWY010000002">
    <property type="protein sequence ID" value="MBB3048033.1"/>
    <property type="molecule type" value="Genomic_DNA"/>
</dbReference>
<feature type="transmembrane region" description="Helical" evidence="1">
    <location>
        <begin position="66"/>
        <end position="85"/>
    </location>
</feature>
<sequence length="283" mass="31136">MEFLAIITVLIALQIWGYGAIPQQDDWLATMHQRVSSIGNLRLRLALLILLPVSVVLILQVVLEGVLWGLPLLLFYVAVLLYSLGRGDFRSHIALYTDAWHRGDLQAATEQARELEGFDHSATPTNASELHAQVRKAVFYQGFERWFAVVFWFVLLGPAAALAYRLFRLLGSRPETTTEEQVLLDQGVQFLEWLPARLLAFTFAVVGDFDRGISAVSPHLTESTPAADLLGDSGHAALAETISADCTADKFAGQAEAELSCAQKLISRSVVCWVAVLAGLQLF</sequence>
<reference evidence="2 3" key="1">
    <citation type="submission" date="2020-08" db="EMBL/GenBank/DDBJ databases">
        <title>Genomic Encyclopedia of Type Strains, Phase III (KMG-III): the genomes of soil and plant-associated and newly described type strains.</title>
        <authorList>
            <person name="Whitman W."/>
        </authorList>
    </citation>
    <scope>NUCLEOTIDE SEQUENCE [LARGE SCALE GENOMIC DNA]</scope>
    <source>
        <strain evidence="2 3">CECT 8654</strain>
    </source>
</reference>
<name>A0A7W4Z697_9GAMM</name>
<dbReference type="AlphaFoldDB" id="A0A7W4Z697"/>
<keyword evidence="3" id="KW-1185">Reference proteome</keyword>
<dbReference type="PANTHER" id="PTHR38684:SF1">
    <property type="entry name" value="PROTEIN AMPE"/>
    <property type="match status" value="1"/>
</dbReference>
<evidence type="ECO:0000313" key="2">
    <source>
        <dbReference type="EMBL" id="MBB3048033.1"/>
    </source>
</evidence>
<accession>A0A7W4Z697</accession>
<gene>
    <name evidence="2" type="ORF">FHR99_002299</name>
</gene>
<dbReference type="PANTHER" id="PTHR38684">
    <property type="entry name" value="PROTEIN AMPE"/>
    <property type="match status" value="1"/>
</dbReference>